<sequence>MTYAISLDPARIYCALPAPAYFRREFERVGARPPKIRIRYRQTDNPPHDVLIERRGDGFTIVLEQSSARLFTRFMRHKVCAYTYWLSLCAPAVTGITVNASDGEEVSRARFSPSVRFPQHVALPDPHFFQNLGFARARDAGRQAPDWHGRSDEIVWRGGMNGTGWMSLEPQDADNPAVLQRIRMVFRLKGLDGVDARLMDMHRSVAPFTALADAQGLLAAPLPATTWLGHKFAIDIDGYTNTWSNLLVRLLYGCCVLKVGSQFGYRQWYYDALRPFEHYVPVAADMSDFAEKIDWVRSHPAEAAAIAARGQALAQTLTFAREARRAADLIEAHWDRTEV</sequence>
<evidence type="ECO:0000313" key="6">
    <source>
        <dbReference type="Proteomes" id="UP000184533"/>
    </source>
</evidence>
<evidence type="ECO:0000256" key="1">
    <source>
        <dbReference type="ARBA" id="ARBA00022679"/>
    </source>
</evidence>
<gene>
    <name evidence="4" type="ORF">SAMN02745223_00425</name>
    <name evidence="3" type="ORF">VW29_12820</name>
</gene>
<feature type="domain" description="Glycosyl transferase CAP10" evidence="2">
    <location>
        <begin position="97"/>
        <end position="320"/>
    </location>
</feature>
<keyword evidence="5" id="KW-1185">Reference proteome</keyword>
<dbReference type="PANTHER" id="PTHR12203:SF35">
    <property type="entry name" value="PROTEIN O-GLUCOSYLTRANSFERASE 1"/>
    <property type="match status" value="1"/>
</dbReference>
<dbReference type="InterPro" id="IPR006598">
    <property type="entry name" value="CAP10"/>
</dbReference>
<proteinExistence type="predicted"/>
<name>A0A0F5LNT6_9HYPH</name>
<dbReference type="AlphaFoldDB" id="A0A0F5LNT6"/>
<dbReference type="PATRIC" id="fig|1121477.3.peg.3719"/>
<dbReference type="Proteomes" id="UP000184533">
    <property type="component" value="Unassembled WGS sequence"/>
</dbReference>
<protein>
    <submittedName>
        <fullName evidence="4">Glycosyl transferase family 90</fullName>
    </submittedName>
    <submittedName>
        <fullName evidence="3">Lipopolysaccharide-modifying protein</fullName>
    </submittedName>
</protein>
<dbReference type="Proteomes" id="UP000033608">
    <property type="component" value="Unassembled WGS sequence"/>
</dbReference>
<dbReference type="RefSeq" id="WP_046135661.1">
    <property type="nucleotide sequence ID" value="NZ_FQVC01000001.1"/>
</dbReference>
<dbReference type="Pfam" id="PF05686">
    <property type="entry name" value="Glyco_transf_90"/>
    <property type="match status" value="1"/>
</dbReference>
<evidence type="ECO:0000259" key="2">
    <source>
        <dbReference type="SMART" id="SM00672"/>
    </source>
</evidence>
<reference evidence="3 5" key="1">
    <citation type="submission" date="2015-03" db="EMBL/GenBank/DDBJ databases">
        <authorList>
            <person name="Hassan Y.I."/>
            <person name="Lepp D."/>
            <person name="Zhou T."/>
        </authorList>
    </citation>
    <scope>NUCLEOTIDE SEQUENCE [LARGE SCALE GENOMIC DNA]</scope>
    <source>
        <strain evidence="3 5">DSM 17137</strain>
    </source>
</reference>
<keyword evidence="1 4" id="KW-0808">Transferase</keyword>
<dbReference type="PANTHER" id="PTHR12203">
    <property type="entry name" value="KDEL LYS-ASP-GLU-LEU CONTAINING - RELATED"/>
    <property type="match status" value="1"/>
</dbReference>
<dbReference type="GO" id="GO:0016740">
    <property type="term" value="F:transferase activity"/>
    <property type="evidence" value="ECO:0007669"/>
    <property type="project" value="UniProtKB-KW"/>
</dbReference>
<dbReference type="InterPro" id="IPR051091">
    <property type="entry name" value="O-Glucosyltr/Glycosyltrsf_90"/>
</dbReference>
<dbReference type="SMART" id="SM00672">
    <property type="entry name" value="CAP10"/>
    <property type="match status" value="1"/>
</dbReference>
<dbReference type="OrthoDB" id="7976614at2"/>
<evidence type="ECO:0000313" key="4">
    <source>
        <dbReference type="EMBL" id="SHE45505.1"/>
    </source>
</evidence>
<dbReference type="EMBL" id="LAJF01000086">
    <property type="protein sequence ID" value="KKB83975.1"/>
    <property type="molecule type" value="Genomic_DNA"/>
</dbReference>
<reference evidence="4 6" key="2">
    <citation type="submission" date="2016-11" db="EMBL/GenBank/DDBJ databases">
        <authorList>
            <person name="Jaros S."/>
            <person name="Januszkiewicz K."/>
            <person name="Wedrychowicz H."/>
        </authorList>
    </citation>
    <scope>NUCLEOTIDE SEQUENCE [LARGE SCALE GENOMIC DNA]</scope>
    <source>
        <strain evidence="4 6">DSM 17137</strain>
    </source>
</reference>
<evidence type="ECO:0000313" key="3">
    <source>
        <dbReference type="EMBL" id="KKB83975.1"/>
    </source>
</evidence>
<accession>A0A0F5LNT6</accession>
<evidence type="ECO:0000313" key="5">
    <source>
        <dbReference type="Proteomes" id="UP000033608"/>
    </source>
</evidence>
<organism evidence="3 5">
    <name type="scientific">Devosia limi DSM 17137</name>
    <dbReference type="NCBI Taxonomy" id="1121477"/>
    <lineage>
        <taxon>Bacteria</taxon>
        <taxon>Pseudomonadati</taxon>
        <taxon>Pseudomonadota</taxon>
        <taxon>Alphaproteobacteria</taxon>
        <taxon>Hyphomicrobiales</taxon>
        <taxon>Devosiaceae</taxon>
        <taxon>Devosia</taxon>
    </lineage>
</organism>
<dbReference type="EMBL" id="FQVC01000001">
    <property type="protein sequence ID" value="SHE45505.1"/>
    <property type="molecule type" value="Genomic_DNA"/>
</dbReference>
<dbReference type="STRING" id="1121477.SAMN02745223_00425"/>